<dbReference type="OrthoDB" id="3629087at2"/>
<organism evidence="2 3">
    <name type="scientific">Haloactinopolyspora alba</name>
    <dbReference type="NCBI Taxonomy" id="648780"/>
    <lineage>
        <taxon>Bacteria</taxon>
        <taxon>Bacillati</taxon>
        <taxon>Actinomycetota</taxon>
        <taxon>Actinomycetes</taxon>
        <taxon>Jiangellales</taxon>
        <taxon>Jiangellaceae</taxon>
        <taxon>Haloactinopolyspora</taxon>
    </lineage>
</organism>
<evidence type="ECO:0000313" key="3">
    <source>
        <dbReference type="Proteomes" id="UP000243528"/>
    </source>
</evidence>
<accession>A0A2P8DZ31</accession>
<sequence>MIMGTCSGEVPTMPVAEHVRRRCQSLLRPGERIGYLIPTTAAGIGMSTSTVDCYVVVTDRRIAVLVGGILRRGFPREVNIEYPRVTRLGPVEYTPAPTFQLGSRTCRSTRSAGSTGPDEVSRPARSGRNPRCGR</sequence>
<evidence type="ECO:0000313" key="2">
    <source>
        <dbReference type="EMBL" id="PSL02461.1"/>
    </source>
</evidence>
<dbReference type="AlphaFoldDB" id="A0A2P8DZ31"/>
<comment type="caution">
    <text evidence="2">The sequence shown here is derived from an EMBL/GenBank/DDBJ whole genome shotgun (WGS) entry which is preliminary data.</text>
</comment>
<protein>
    <submittedName>
        <fullName evidence="2">Uncharacterized protein</fullName>
    </submittedName>
</protein>
<proteinExistence type="predicted"/>
<name>A0A2P8DZ31_9ACTN</name>
<gene>
    <name evidence="2" type="ORF">CLV30_110114</name>
</gene>
<dbReference type="RefSeq" id="WP_106537981.1">
    <property type="nucleotide sequence ID" value="NZ_PYGE01000010.1"/>
</dbReference>
<reference evidence="2 3" key="1">
    <citation type="submission" date="2018-03" db="EMBL/GenBank/DDBJ databases">
        <title>Genomic Encyclopedia of Archaeal and Bacterial Type Strains, Phase II (KMG-II): from individual species to whole genera.</title>
        <authorList>
            <person name="Goeker M."/>
        </authorList>
    </citation>
    <scope>NUCLEOTIDE SEQUENCE [LARGE SCALE GENOMIC DNA]</scope>
    <source>
        <strain evidence="2 3">DSM 45211</strain>
    </source>
</reference>
<evidence type="ECO:0000256" key="1">
    <source>
        <dbReference type="SAM" id="MobiDB-lite"/>
    </source>
</evidence>
<dbReference type="Proteomes" id="UP000243528">
    <property type="component" value="Unassembled WGS sequence"/>
</dbReference>
<feature type="compositionally biased region" description="Polar residues" evidence="1">
    <location>
        <begin position="100"/>
        <end position="114"/>
    </location>
</feature>
<feature type="region of interest" description="Disordered" evidence="1">
    <location>
        <begin position="93"/>
        <end position="134"/>
    </location>
</feature>
<dbReference type="EMBL" id="PYGE01000010">
    <property type="protein sequence ID" value="PSL02461.1"/>
    <property type="molecule type" value="Genomic_DNA"/>
</dbReference>
<keyword evidence="3" id="KW-1185">Reference proteome</keyword>